<keyword evidence="1" id="KW-1185">Reference proteome</keyword>
<gene>
    <name evidence="2" type="primary">LOC142180123</name>
</gene>
<organism evidence="1 2">
    <name type="scientific">Nicotiana tabacum</name>
    <name type="common">Common tobacco</name>
    <dbReference type="NCBI Taxonomy" id="4097"/>
    <lineage>
        <taxon>Eukaryota</taxon>
        <taxon>Viridiplantae</taxon>
        <taxon>Streptophyta</taxon>
        <taxon>Embryophyta</taxon>
        <taxon>Tracheophyta</taxon>
        <taxon>Spermatophyta</taxon>
        <taxon>Magnoliopsida</taxon>
        <taxon>eudicotyledons</taxon>
        <taxon>Gunneridae</taxon>
        <taxon>Pentapetalae</taxon>
        <taxon>asterids</taxon>
        <taxon>lamiids</taxon>
        <taxon>Solanales</taxon>
        <taxon>Solanaceae</taxon>
        <taxon>Nicotianoideae</taxon>
        <taxon>Nicotianeae</taxon>
        <taxon>Nicotiana</taxon>
    </lineage>
</organism>
<sequence>MIGIPIEVAVHKLNLDPSIPPVRQKKRPIAEARNKFVREEGTLLLDIGDHPKHLQETSDILMKHNMNLNPEKCAFEVNYGKFLGFLVSQRGIEVHFPVFGEMPSLILVTQKEEQLRMDPSMLTGFEGFKIVLVKSSVTIEPGGRQKVLIYLAVSEVAISIVLVHEDEETRHPHLEKFSLALVVAAQKLWPYFQCHPIAVVTTFPLRNILHKSELSDRLAKWAVEMSEFDIEHKPRTTIKSQVLADFVADFSPGILPLATEEAVMASE</sequence>
<reference evidence="2" key="2">
    <citation type="submission" date="2025-08" db="UniProtKB">
        <authorList>
            <consortium name="RefSeq"/>
        </authorList>
    </citation>
    <scope>IDENTIFICATION</scope>
    <source>
        <tissue evidence="2">Leaf</tissue>
    </source>
</reference>
<dbReference type="Proteomes" id="UP000790787">
    <property type="component" value="Chromosome 4"/>
</dbReference>
<evidence type="ECO:0000313" key="1">
    <source>
        <dbReference type="Proteomes" id="UP000790787"/>
    </source>
</evidence>
<proteinExistence type="predicted"/>
<dbReference type="RefSeq" id="XP_075107154.1">
    <property type="nucleotide sequence ID" value="XM_075251053.1"/>
</dbReference>
<evidence type="ECO:0000313" key="2">
    <source>
        <dbReference type="RefSeq" id="XP_075107154.1"/>
    </source>
</evidence>
<protein>
    <submittedName>
        <fullName evidence="2">Uncharacterized protein LOC142180123</fullName>
    </submittedName>
</protein>
<reference evidence="1" key="1">
    <citation type="journal article" date="2014" name="Nat. Commun.">
        <title>The tobacco genome sequence and its comparison with those of tomato and potato.</title>
        <authorList>
            <person name="Sierro N."/>
            <person name="Battey J.N."/>
            <person name="Ouadi S."/>
            <person name="Bakaher N."/>
            <person name="Bovet L."/>
            <person name="Willig A."/>
            <person name="Goepfert S."/>
            <person name="Peitsch M.C."/>
            <person name="Ivanov N.V."/>
        </authorList>
    </citation>
    <scope>NUCLEOTIDE SEQUENCE [LARGE SCALE GENOMIC DNA]</scope>
</reference>
<accession>A0AC58UCD2</accession>
<name>A0AC58UCD2_TOBAC</name>